<reference evidence="2 3" key="1">
    <citation type="submission" date="2019-09" db="EMBL/GenBank/DDBJ databases">
        <title>Bacillus ochoae sp. nov., Paenibacillus whitsoniae sp. nov., Paenibacillus spiritus sp. nov. Isolated from the Mars Exploration Rover during spacecraft assembly.</title>
        <authorList>
            <person name="Seuylemezian A."/>
            <person name="Vaishampayan P."/>
        </authorList>
    </citation>
    <scope>NUCLEOTIDE SEQUENCE [LARGE SCALE GENOMIC DNA]</scope>
    <source>
        <strain evidence="2 3">MER_111</strain>
    </source>
</reference>
<evidence type="ECO:0000259" key="1">
    <source>
        <dbReference type="PROSITE" id="PS50943"/>
    </source>
</evidence>
<protein>
    <submittedName>
        <fullName evidence="2">Helix-turn-helix domain-containing protein</fullName>
    </submittedName>
</protein>
<dbReference type="OrthoDB" id="2899891at2"/>
<dbReference type="CDD" id="cd00093">
    <property type="entry name" value="HTH_XRE"/>
    <property type="match status" value="1"/>
</dbReference>
<organism evidence="2 3">
    <name type="scientific">Paenibacillus spiritus</name>
    <dbReference type="NCBI Taxonomy" id="2496557"/>
    <lineage>
        <taxon>Bacteria</taxon>
        <taxon>Bacillati</taxon>
        <taxon>Bacillota</taxon>
        <taxon>Bacilli</taxon>
        <taxon>Bacillales</taxon>
        <taxon>Paenibacillaceae</taxon>
        <taxon>Paenibacillus</taxon>
    </lineage>
</organism>
<dbReference type="Pfam" id="PF13443">
    <property type="entry name" value="HTH_26"/>
    <property type="match status" value="1"/>
</dbReference>
<keyword evidence="3" id="KW-1185">Reference proteome</keyword>
<gene>
    <name evidence="2" type="ORF">F4V43_13385</name>
</gene>
<name>A0A5J5G563_9BACL</name>
<dbReference type="PANTHER" id="PTHR37301">
    <property type="entry name" value="DNA-BINDING PROTEIN-RELATED"/>
    <property type="match status" value="1"/>
</dbReference>
<dbReference type="InterPro" id="IPR001387">
    <property type="entry name" value="Cro/C1-type_HTH"/>
</dbReference>
<dbReference type="Proteomes" id="UP000367750">
    <property type="component" value="Unassembled WGS sequence"/>
</dbReference>
<dbReference type="GO" id="GO:0003677">
    <property type="term" value="F:DNA binding"/>
    <property type="evidence" value="ECO:0007669"/>
    <property type="project" value="InterPro"/>
</dbReference>
<dbReference type="SUPFAM" id="SSF47413">
    <property type="entry name" value="lambda repressor-like DNA-binding domains"/>
    <property type="match status" value="1"/>
</dbReference>
<feature type="domain" description="HTH cro/C1-type" evidence="1">
    <location>
        <begin position="19"/>
        <end position="61"/>
    </location>
</feature>
<comment type="caution">
    <text evidence="2">The sequence shown here is derived from an EMBL/GenBank/DDBJ whole genome shotgun (WGS) entry which is preliminary data.</text>
</comment>
<evidence type="ECO:0000313" key="3">
    <source>
        <dbReference type="Proteomes" id="UP000367750"/>
    </source>
</evidence>
<dbReference type="PANTHER" id="PTHR37301:SF1">
    <property type="entry name" value="DNA-BINDING PROTEIN"/>
    <property type="match status" value="1"/>
</dbReference>
<dbReference type="PROSITE" id="PS50943">
    <property type="entry name" value="HTH_CROC1"/>
    <property type="match status" value="1"/>
</dbReference>
<dbReference type="InterPro" id="IPR010982">
    <property type="entry name" value="Lambda_DNA-bd_dom_sf"/>
</dbReference>
<accession>A0A5J5G563</accession>
<dbReference type="RefSeq" id="WP_150458751.1">
    <property type="nucleotide sequence ID" value="NZ_VYKK01000017.1"/>
</dbReference>
<evidence type="ECO:0000313" key="2">
    <source>
        <dbReference type="EMBL" id="KAA9002406.1"/>
    </source>
</evidence>
<dbReference type="AlphaFoldDB" id="A0A5J5G563"/>
<dbReference type="EMBL" id="VYKK01000017">
    <property type="protein sequence ID" value="KAA9002406.1"/>
    <property type="molecule type" value="Genomic_DNA"/>
</dbReference>
<dbReference type="Gene3D" id="1.10.260.40">
    <property type="entry name" value="lambda repressor-like DNA-binding domains"/>
    <property type="match status" value="1"/>
</dbReference>
<sequence length="74" mass="8337">MIMIDLDLMMFKRRIELPELAQLTGIAPASLAGLCRGSHPSIRLDLLDRLCETLQCSPADLLVRIEEAPRVRLH</sequence>
<proteinExistence type="predicted"/>